<reference evidence="1" key="1">
    <citation type="journal article" date="2019" name="Environ. Microbiol.">
        <title>Fungal ecological strategies reflected in gene transcription - a case study of two litter decomposers.</title>
        <authorList>
            <person name="Barbi F."/>
            <person name="Kohler A."/>
            <person name="Barry K."/>
            <person name="Baskaran P."/>
            <person name="Daum C."/>
            <person name="Fauchery L."/>
            <person name="Ihrmark K."/>
            <person name="Kuo A."/>
            <person name="LaButti K."/>
            <person name="Lipzen A."/>
            <person name="Morin E."/>
            <person name="Grigoriev I.V."/>
            <person name="Henrissat B."/>
            <person name="Lindahl B."/>
            <person name="Martin F."/>
        </authorList>
    </citation>
    <scope>NUCLEOTIDE SEQUENCE</scope>
    <source>
        <strain evidence="1">JB14</strain>
    </source>
</reference>
<protein>
    <submittedName>
        <fullName evidence="1">Uncharacterized protein</fullName>
    </submittedName>
</protein>
<dbReference type="Proteomes" id="UP000799118">
    <property type="component" value="Unassembled WGS sequence"/>
</dbReference>
<accession>A0A6A4HBT2</accession>
<evidence type="ECO:0000313" key="2">
    <source>
        <dbReference type="Proteomes" id="UP000799118"/>
    </source>
</evidence>
<gene>
    <name evidence="1" type="ORF">BT96DRAFT_791374</name>
</gene>
<name>A0A6A4HBT2_9AGAR</name>
<dbReference type="AlphaFoldDB" id="A0A6A4HBT2"/>
<organism evidence="1 2">
    <name type="scientific">Gymnopus androsaceus JB14</name>
    <dbReference type="NCBI Taxonomy" id="1447944"/>
    <lineage>
        <taxon>Eukaryota</taxon>
        <taxon>Fungi</taxon>
        <taxon>Dikarya</taxon>
        <taxon>Basidiomycota</taxon>
        <taxon>Agaricomycotina</taxon>
        <taxon>Agaricomycetes</taxon>
        <taxon>Agaricomycetidae</taxon>
        <taxon>Agaricales</taxon>
        <taxon>Marasmiineae</taxon>
        <taxon>Omphalotaceae</taxon>
        <taxon>Gymnopus</taxon>
    </lineage>
</organism>
<keyword evidence="2" id="KW-1185">Reference proteome</keyword>
<feature type="non-terminal residue" evidence="1">
    <location>
        <position position="1"/>
    </location>
</feature>
<sequence length="129" mass="15164">PTEYSFVVLALDPVATVSNLKNEELTAACRRLPRKRYVAFVGDRQQLFFMPWEPYHSWTFYLVYRGVREENQRKGIEPQMSVPILPNRTHPLSREPLDPGYPLPWNDCYISDFIQFDARVATNETEEEP</sequence>
<dbReference type="EMBL" id="ML769537">
    <property type="protein sequence ID" value="KAE9395108.1"/>
    <property type="molecule type" value="Genomic_DNA"/>
</dbReference>
<dbReference type="OrthoDB" id="3053346at2759"/>
<evidence type="ECO:0000313" key="1">
    <source>
        <dbReference type="EMBL" id="KAE9395108.1"/>
    </source>
</evidence>
<proteinExistence type="predicted"/>
<feature type="non-terminal residue" evidence="1">
    <location>
        <position position="129"/>
    </location>
</feature>